<dbReference type="SMART" id="SM00421">
    <property type="entry name" value="HTH_LUXR"/>
    <property type="match status" value="1"/>
</dbReference>
<dbReference type="GO" id="GO:0004674">
    <property type="term" value="F:protein serine/threonine kinase activity"/>
    <property type="evidence" value="ECO:0007669"/>
    <property type="project" value="UniProtKB-KW"/>
</dbReference>
<feature type="domain" description="Response regulatory" evidence="13">
    <location>
        <begin position="339"/>
        <end position="459"/>
    </location>
</feature>
<name>A0A0M9WLL3_RHORH</name>
<feature type="domain" description="HTH luxR-type" evidence="12">
    <location>
        <begin position="482"/>
        <end position="547"/>
    </location>
</feature>
<reference evidence="15" key="2">
    <citation type="submission" date="2015-01" db="EMBL/GenBank/DDBJ databases">
        <title>Draft genome sequence of potential hydrocarbon metabolising strain of Rhodococcus rhodochrous.</title>
        <authorList>
            <person name="Aggarwal R.K."/>
            <person name="Dawar C."/>
        </authorList>
    </citation>
    <scope>NUCLEOTIDE SEQUENCE [LARGE SCALE GENOMIC DNA]</scope>
    <source>
        <strain evidence="15">KG-21</strain>
    </source>
</reference>
<dbReference type="GO" id="GO:0003677">
    <property type="term" value="F:DNA binding"/>
    <property type="evidence" value="ECO:0007669"/>
    <property type="project" value="UniProtKB-KW"/>
</dbReference>
<evidence type="ECO:0000256" key="2">
    <source>
        <dbReference type="ARBA" id="ARBA00022527"/>
    </source>
</evidence>
<dbReference type="GO" id="GO:0000160">
    <property type="term" value="P:phosphorelay signal transduction system"/>
    <property type="evidence" value="ECO:0007669"/>
    <property type="project" value="InterPro"/>
</dbReference>
<keyword evidence="4" id="KW-0808">Transferase</keyword>
<dbReference type="SUPFAM" id="SSF56112">
    <property type="entry name" value="Protein kinase-like (PK-like)"/>
    <property type="match status" value="1"/>
</dbReference>
<evidence type="ECO:0000256" key="4">
    <source>
        <dbReference type="ARBA" id="ARBA00022679"/>
    </source>
</evidence>
<dbReference type="InterPro" id="IPR017441">
    <property type="entry name" value="Protein_kinase_ATP_BS"/>
</dbReference>
<dbReference type="CDD" id="cd17535">
    <property type="entry name" value="REC_NarL-like"/>
    <property type="match status" value="1"/>
</dbReference>
<dbReference type="Pfam" id="PF00196">
    <property type="entry name" value="GerE"/>
    <property type="match status" value="1"/>
</dbReference>
<keyword evidence="2 14" id="KW-0723">Serine/threonine-protein kinase</keyword>
<dbReference type="EMBL" id="AZYO01000107">
    <property type="protein sequence ID" value="KOS53557.1"/>
    <property type="molecule type" value="Genomic_DNA"/>
</dbReference>
<proteinExistence type="predicted"/>
<dbReference type="PROSITE" id="PS50043">
    <property type="entry name" value="HTH_LUXR_2"/>
    <property type="match status" value="1"/>
</dbReference>
<evidence type="ECO:0000256" key="1">
    <source>
        <dbReference type="ARBA" id="ARBA00012513"/>
    </source>
</evidence>
<evidence type="ECO:0000256" key="9">
    <source>
        <dbReference type="PROSITE-ProRule" id="PRU00169"/>
    </source>
</evidence>
<dbReference type="PROSITE" id="PS50011">
    <property type="entry name" value="PROTEIN_KINASE_DOM"/>
    <property type="match status" value="1"/>
</dbReference>
<dbReference type="PANTHER" id="PTHR43289">
    <property type="entry name" value="MITOGEN-ACTIVATED PROTEIN KINASE KINASE KINASE 20-RELATED"/>
    <property type="match status" value="1"/>
</dbReference>
<dbReference type="InterPro" id="IPR000792">
    <property type="entry name" value="Tscrpt_reg_LuxR_C"/>
</dbReference>
<evidence type="ECO:0000259" key="13">
    <source>
        <dbReference type="PROSITE" id="PS50110"/>
    </source>
</evidence>
<dbReference type="InterPro" id="IPR011009">
    <property type="entry name" value="Kinase-like_dom_sf"/>
</dbReference>
<dbReference type="Pfam" id="PF00069">
    <property type="entry name" value="Pkinase"/>
    <property type="match status" value="1"/>
</dbReference>
<keyword evidence="3 9" id="KW-0597">Phosphoprotein</keyword>
<dbReference type="PATRIC" id="fig|1441923.3.peg.5406"/>
<dbReference type="GO" id="GO:0005524">
    <property type="term" value="F:ATP binding"/>
    <property type="evidence" value="ECO:0007669"/>
    <property type="project" value="UniProtKB-UniRule"/>
</dbReference>
<dbReference type="InterPro" id="IPR000719">
    <property type="entry name" value="Prot_kinase_dom"/>
</dbReference>
<dbReference type="GO" id="GO:0006355">
    <property type="term" value="P:regulation of DNA-templated transcription"/>
    <property type="evidence" value="ECO:0007669"/>
    <property type="project" value="InterPro"/>
</dbReference>
<evidence type="ECO:0000256" key="5">
    <source>
        <dbReference type="ARBA" id="ARBA00022741"/>
    </source>
</evidence>
<gene>
    <name evidence="14" type="ORF">Z051_24865</name>
</gene>
<dbReference type="Gene3D" id="3.30.200.20">
    <property type="entry name" value="Phosphorylase Kinase, domain 1"/>
    <property type="match status" value="1"/>
</dbReference>
<dbReference type="PROSITE" id="PS00622">
    <property type="entry name" value="HTH_LUXR_1"/>
    <property type="match status" value="1"/>
</dbReference>
<feature type="domain" description="Protein kinase" evidence="11">
    <location>
        <begin position="19"/>
        <end position="286"/>
    </location>
</feature>
<dbReference type="RefSeq" id="WP_003935159.1">
    <property type="nucleotide sequence ID" value="NZ_AZYO01000107.1"/>
</dbReference>
<dbReference type="InterPro" id="IPR001789">
    <property type="entry name" value="Sig_transdc_resp-reg_receiver"/>
</dbReference>
<dbReference type="SUPFAM" id="SSF52172">
    <property type="entry name" value="CheY-like"/>
    <property type="match status" value="1"/>
</dbReference>
<dbReference type="PROSITE" id="PS00108">
    <property type="entry name" value="PROTEIN_KINASE_ST"/>
    <property type="match status" value="1"/>
</dbReference>
<dbReference type="InterPro" id="IPR016032">
    <property type="entry name" value="Sig_transdc_resp-reg_C-effctor"/>
</dbReference>
<evidence type="ECO:0000259" key="11">
    <source>
        <dbReference type="PROSITE" id="PS50011"/>
    </source>
</evidence>
<dbReference type="PRINTS" id="PR00038">
    <property type="entry name" value="HTHLUXR"/>
</dbReference>
<reference evidence="14 15" key="1">
    <citation type="journal article" date="2015" name="Genome Announc.">
        <title>Draft Genome Sequence of Rhodococcus rhodochrous Strain KG-21, a Soil Isolate from Oil Fields of Krishna-Godavari Basin, India.</title>
        <authorList>
            <person name="Dawar C."/>
            <person name="Aggarwal R.K."/>
        </authorList>
    </citation>
    <scope>NUCLEOTIDE SEQUENCE [LARGE SCALE GENOMIC DNA]</scope>
    <source>
        <strain evidence="14 15">KG-21</strain>
    </source>
</reference>
<keyword evidence="6 14" id="KW-0418">Kinase</keyword>
<protein>
    <recommendedName>
        <fullName evidence="1">non-specific serine/threonine protein kinase</fullName>
        <ecNumber evidence="1">2.7.11.1</ecNumber>
    </recommendedName>
</protein>
<dbReference type="AlphaFoldDB" id="A0A0M9WLL3"/>
<dbReference type="Proteomes" id="UP000037712">
    <property type="component" value="Unassembled WGS sequence"/>
</dbReference>
<dbReference type="Pfam" id="PF00072">
    <property type="entry name" value="Response_reg"/>
    <property type="match status" value="1"/>
</dbReference>
<accession>A0A0M9WLL3</accession>
<dbReference type="FunFam" id="1.10.510.10:FF:000021">
    <property type="entry name" value="Serine/threonine protein kinase"/>
    <property type="match status" value="1"/>
</dbReference>
<dbReference type="SMART" id="SM00448">
    <property type="entry name" value="REC"/>
    <property type="match status" value="1"/>
</dbReference>
<dbReference type="PROSITE" id="PS00107">
    <property type="entry name" value="PROTEIN_KINASE_ATP"/>
    <property type="match status" value="1"/>
</dbReference>
<dbReference type="SUPFAM" id="SSF46894">
    <property type="entry name" value="C-terminal effector domain of the bipartite response regulators"/>
    <property type="match status" value="1"/>
</dbReference>
<dbReference type="SMART" id="SM00220">
    <property type="entry name" value="S_TKc"/>
    <property type="match status" value="1"/>
</dbReference>
<evidence type="ECO:0000313" key="14">
    <source>
        <dbReference type="EMBL" id="KOS53557.1"/>
    </source>
</evidence>
<keyword evidence="8" id="KW-0238">DNA-binding</keyword>
<dbReference type="PANTHER" id="PTHR43289:SF6">
    <property type="entry name" value="SERINE_THREONINE-PROTEIN KINASE NEKL-3"/>
    <property type="match status" value="1"/>
</dbReference>
<evidence type="ECO:0000256" key="8">
    <source>
        <dbReference type="ARBA" id="ARBA00023125"/>
    </source>
</evidence>
<evidence type="ECO:0000313" key="15">
    <source>
        <dbReference type="Proteomes" id="UP000037712"/>
    </source>
</evidence>
<keyword evidence="5 10" id="KW-0547">Nucleotide-binding</keyword>
<dbReference type="Gene3D" id="1.10.510.10">
    <property type="entry name" value="Transferase(Phosphotransferase) domain 1"/>
    <property type="match status" value="1"/>
</dbReference>
<dbReference type="CDD" id="cd06170">
    <property type="entry name" value="LuxR_C_like"/>
    <property type="match status" value="1"/>
</dbReference>
<dbReference type="InterPro" id="IPR008271">
    <property type="entry name" value="Ser/Thr_kinase_AS"/>
</dbReference>
<evidence type="ECO:0000256" key="6">
    <source>
        <dbReference type="ARBA" id="ARBA00022777"/>
    </source>
</evidence>
<dbReference type="Gene3D" id="3.40.50.2300">
    <property type="match status" value="1"/>
</dbReference>
<evidence type="ECO:0000256" key="7">
    <source>
        <dbReference type="ARBA" id="ARBA00022840"/>
    </source>
</evidence>
<dbReference type="EC" id="2.7.11.1" evidence="1"/>
<sequence>MVAVSGNGAPGPGSVFAGYTIERLLGAGGMGSIYLAQHPHLPRKVALKLLHPVLTADDSVRARFELEADHAARLEHANIVQVYDRGCEDGRLWIAMQYVPGTNAAALLRQGPVPPERAVHIVCEIGKALDYAHQAGVLHRDVKPTNILLAEPAGPGEPERVLLTDFGIAKALDEASGLTRTGTFVGSLQNAAPEQFDTTVALDRRTDIYSLGCTLYHLLTGRPPYSGDTLPKLWHGHVRSPIPRPSEARPDLPKAFDAVVARALAKDRNDRYGTCRELTAAARAALTGETTTTAPAPVPAAAGDDTLARTVAVDAAAEPTRVAAPRRAARRGDSAAPLRVVLADDSVLLREGISRLLSDEGIDVVGEAGDAAALLALVADERPDIAVVDIRMPPTHTTEGIVAAATIRADHPDTAVVLLSQYVETDHVMNLIADGAAGLGYLLKDRVADIDEFVDTLHRVAEGGSAIDPSVVSRLVTRPHRDSRPIDTLSTREREVLALMAEGRSNRAIGAALFLGERTVEAHVRAIFLKLGLHPEPEDHRRVLAVLKHLEATTP</sequence>
<keyword evidence="7 10" id="KW-0067">ATP-binding</keyword>
<dbReference type="InterPro" id="IPR058245">
    <property type="entry name" value="NreC/VraR/RcsB-like_REC"/>
</dbReference>
<dbReference type="InterPro" id="IPR011006">
    <property type="entry name" value="CheY-like_superfamily"/>
</dbReference>
<evidence type="ECO:0000256" key="10">
    <source>
        <dbReference type="PROSITE-ProRule" id="PRU10141"/>
    </source>
</evidence>
<organism evidence="14 15">
    <name type="scientific">Rhodococcus rhodochrous KG-21</name>
    <dbReference type="NCBI Taxonomy" id="1441923"/>
    <lineage>
        <taxon>Bacteria</taxon>
        <taxon>Bacillati</taxon>
        <taxon>Actinomycetota</taxon>
        <taxon>Actinomycetes</taxon>
        <taxon>Mycobacteriales</taxon>
        <taxon>Nocardiaceae</taxon>
        <taxon>Rhodococcus</taxon>
    </lineage>
</organism>
<feature type="modified residue" description="4-aspartylphosphate" evidence="9">
    <location>
        <position position="389"/>
    </location>
</feature>
<comment type="caution">
    <text evidence="14">The sequence shown here is derived from an EMBL/GenBank/DDBJ whole genome shotgun (WGS) entry which is preliminary data.</text>
</comment>
<evidence type="ECO:0000259" key="12">
    <source>
        <dbReference type="PROSITE" id="PS50043"/>
    </source>
</evidence>
<evidence type="ECO:0000256" key="3">
    <source>
        <dbReference type="ARBA" id="ARBA00022553"/>
    </source>
</evidence>
<dbReference type="PROSITE" id="PS50110">
    <property type="entry name" value="RESPONSE_REGULATORY"/>
    <property type="match status" value="1"/>
</dbReference>
<feature type="binding site" evidence="10">
    <location>
        <position position="48"/>
    </location>
    <ligand>
        <name>ATP</name>
        <dbReference type="ChEBI" id="CHEBI:30616"/>
    </ligand>
</feature>
<dbReference type="CDD" id="cd14014">
    <property type="entry name" value="STKc_PknB_like"/>
    <property type="match status" value="1"/>
</dbReference>